<dbReference type="EMBL" id="BMAW01055129">
    <property type="protein sequence ID" value="GFS99410.1"/>
    <property type="molecule type" value="Genomic_DNA"/>
</dbReference>
<feature type="non-terminal residue" evidence="1">
    <location>
        <position position="52"/>
    </location>
</feature>
<protein>
    <submittedName>
        <fullName evidence="1">Uncharacterized protein</fullName>
    </submittedName>
</protein>
<name>A0A8X6TEF0_NEPPI</name>
<organism evidence="1 2">
    <name type="scientific">Nephila pilipes</name>
    <name type="common">Giant wood spider</name>
    <name type="synonym">Nephila maculata</name>
    <dbReference type="NCBI Taxonomy" id="299642"/>
    <lineage>
        <taxon>Eukaryota</taxon>
        <taxon>Metazoa</taxon>
        <taxon>Ecdysozoa</taxon>
        <taxon>Arthropoda</taxon>
        <taxon>Chelicerata</taxon>
        <taxon>Arachnida</taxon>
        <taxon>Araneae</taxon>
        <taxon>Araneomorphae</taxon>
        <taxon>Entelegynae</taxon>
        <taxon>Araneoidea</taxon>
        <taxon>Nephilidae</taxon>
        <taxon>Nephila</taxon>
    </lineage>
</organism>
<evidence type="ECO:0000313" key="1">
    <source>
        <dbReference type="EMBL" id="GFS99410.1"/>
    </source>
</evidence>
<evidence type="ECO:0000313" key="2">
    <source>
        <dbReference type="Proteomes" id="UP000887013"/>
    </source>
</evidence>
<dbReference type="Proteomes" id="UP000887013">
    <property type="component" value="Unassembled WGS sequence"/>
</dbReference>
<dbReference type="AlphaFoldDB" id="A0A8X6TEF0"/>
<gene>
    <name evidence="1" type="ORF">NPIL_63251</name>
</gene>
<proteinExistence type="predicted"/>
<accession>A0A8X6TEF0</accession>
<keyword evidence="2" id="KW-1185">Reference proteome</keyword>
<reference evidence="1" key="1">
    <citation type="submission" date="2020-08" db="EMBL/GenBank/DDBJ databases">
        <title>Multicomponent nature underlies the extraordinary mechanical properties of spider dragline silk.</title>
        <authorList>
            <person name="Kono N."/>
            <person name="Nakamura H."/>
            <person name="Mori M."/>
            <person name="Yoshida Y."/>
            <person name="Ohtoshi R."/>
            <person name="Malay A.D."/>
            <person name="Moran D.A.P."/>
            <person name="Tomita M."/>
            <person name="Numata K."/>
            <person name="Arakawa K."/>
        </authorList>
    </citation>
    <scope>NUCLEOTIDE SEQUENCE</scope>
</reference>
<sequence>MFMQVFEMLMKIFIHGFQEKRKDEGVVYECSLDGDTKKKKEVYQCFSGKSER</sequence>
<comment type="caution">
    <text evidence="1">The sequence shown here is derived from an EMBL/GenBank/DDBJ whole genome shotgun (WGS) entry which is preliminary data.</text>
</comment>